<evidence type="ECO:0000256" key="1">
    <source>
        <dbReference type="SAM" id="MobiDB-lite"/>
    </source>
</evidence>
<comment type="caution">
    <text evidence="2">The sequence shown here is derived from an EMBL/GenBank/DDBJ whole genome shotgun (WGS) entry which is preliminary data.</text>
</comment>
<keyword evidence="3" id="KW-1185">Reference proteome</keyword>
<reference evidence="2 3" key="1">
    <citation type="journal article" date="2018" name="Mol. Genet. Genomics">
        <title>The red deer Cervus elaphus genome CerEla1.0: sequencing, annotating, genes, and chromosomes.</title>
        <authorList>
            <person name="Bana N.A."/>
            <person name="Nyiri A."/>
            <person name="Nagy J."/>
            <person name="Frank K."/>
            <person name="Nagy T."/>
            <person name="Steger V."/>
            <person name="Schiller M."/>
            <person name="Lakatos P."/>
            <person name="Sugar L."/>
            <person name="Horn P."/>
            <person name="Barta E."/>
            <person name="Orosz L."/>
        </authorList>
    </citation>
    <scope>NUCLEOTIDE SEQUENCE [LARGE SCALE GENOMIC DNA]</scope>
    <source>
        <strain evidence="2">Hungarian</strain>
    </source>
</reference>
<organism evidence="2 3">
    <name type="scientific">Cervus elaphus hippelaphus</name>
    <name type="common">European red deer</name>
    <dbReference type="NCBI Taxonomy" id="46360"/>
    <lineage>
        <taxon>Eukaryota</taxon>
        <taxon>Metazoa</taxon>
        <taxon>Chordata</taxon>
        <taxon>Craniata</taxon>
        <taxon>Vertebrata</taxon>
        <taxon>Euteleostomi</taxon>
        <taxon>Mammalia</taxon>
        <taxon>Eutheria</taxon>
        <taxon>Laurasiatheria</taxon>
        <taxon>Artiodactyla</taxon>
        <taxon>Ruminantia</taxon>
        <taxon>Pecora</taxon>
        <taxon>Cervidae</taxon>
        <taxon>Cervinae</taxon>
        <taxon>Cervus</taxon>
    </lineage>
</organism>
<feature type="region of interest" description="Disordered" evidence="1">
    <location>
        <begin position="138"/>
        <end position="183"/>
    </location>
</feature>
<dbReference type="Proteomes" id="UP000242450">
    <property type="component" value="Chromosome 24"/>
</dbReference>
<proteinExistence type="predicted"/>
<evidence type="ECO:0000313" key="3">
    <source>
        <dbReference type="Proteomes" id="UP000242450"/>
    </source>
</evidence>
<dbReference type="AlphaFoldDB" id="A0A212C9Q6"/>
<evidence type="ECO:0000313" key="2">
    <source>
        <dbReference type="EMBL" id="OWK02716.1"/>
    </source>
</evidence>
<feature type="compositionally biased region" description="Low complexity" evidence="1">
    <location>
        <begin position="147"/>
        <end position="163"/>
    </location>
</feature>
<name>A0A212C9Q6_CEREH</name>
<dbReference type="OrthoDB" id="10664431at2759"/>
<dbReference type="EMBL" id="MKHE01000024">
    <property type="protein sequence ID" value="OWK02716.1"/>
    <property type="molecule type" value="Genomic_DNA"/>
</dbReference>
<sequence length="183" mass="19645">MSRRLDSVGKYSDLPSMGVPTKSLACAWPGGPAISTPAMLPASRTPDSLKRSSRRRNWQMPCDALPQASRRLAGWSSSSSLLTLSAVRAGLHAGRRVALLVVFHWARHMRFTAPTYTSPVCSWTTRWVSAQSLAVKVRKGGCGPPTARGAPRSSSSSRISSSGGARGLRRGSSMTRRGLGPRR</sequence>
<protein>
    <submittedName>
        <fullName evidence="2">Uncharacterized protein</fullName>
    </submittedName>
</protein>
<gene>
    <name evidence="2" type="ORF">Celaphus_00010692</name>
</gene>
<accession>A0A212C9Q6</accession>